<feature type="coiled-coil region" evidence="1">
    <location>
        <begin position="131"/>
        <end position="182"/>
    </location>
</feature>
<reference evidence="3 4" key="1">
    <citation type="submission" date="2019-03" db="EMBL/GenBank/DDBJ databases">
        <title>Bradyrhizobium strains diversity.</title>
        <authorList>
            <person name="Urquiaga M.C.O."/>
            <person name="Hungria M."/>
            <person name="Delamuta J.R.M."/>
            <person name="Klepa M.S."/>
        </authorList>
    </citation>
    <scope>NUCLEOTIDE SEQUENCE [LARGE SCALE GENOMIC DNA]</scope>
    <source>
        <strain evidence="3 4">CNPSo 3426</strain>
    </source>
</reference>
<dbReference type="EMBL" id="SPQS01000008">
    <property type="protein sequence ID" value="TFV75312.1"/>
    <property type="molecule type" value="Genomic_DNA"/>
</dbReference>
<feature type="transmembrane region" description="Helical" evidence="2">
    <location>
        <begin position="12"/>
        <end position="33"/>
    </location>
</feature>
<dbReference type="RefSeq" id="WP_135164453.1">
    <property type="nucleotide sequence ID" value="NZ_SPQS01000008.1"/>
</dbReference>
<evidence type="ECO:0000313" key="3">
    <source>
        <dbReference type="EMBL" id="TFV75312.1"/>
    </source>
</evidence>
<keyword evidence="2" id="KW-0812">Transmembrane</keyword>
<evidence type="ECO:0000256" key="1">
    <source>
        <dbReference type="SAM" id="Coils"/>
    </source>
</evidence>
<proteinExistence type="predicted"/>
<accession>A0A4Y9P747</accession>
<name>A0A4Y9P747_9BRAD</name>
<keyword evidence="1" id="KW-0175">Coiled coil</keyword>
<keyword evidence="2" id="KW-1133">Transmembrane helix</keyword>
<feature type="transmembrane region" description="Helical" evidence="2">
    <location>
        <begin position="45"/>
        <end position="67"/>
    </location>
</feature>
<sequence>MESNNLPGLTPIAVLVLFTALTLLLTAGIPILLAPEPVKVSDWLGFSGAVVGALVTLSAAIIAWRAVQKQIEAQRIIAERQAAIQSYDVLHRLATTLEDELRLALALGEVAHTSSMIDEFRQKWPVDIIAAGLLHARYQDAKDRLRALRNEWAVADTKRWQFRNALEARMNFEEAIVELEQRLNTDTALLLMIKDTDLTDTKKVIERQKIVDKISFLDVAAKVHVARTNYTTAINKEIASLLPKLEEIRSLAKL</sequence>
<dbReference type="AlphaFoldDB" id="A0A4Y9P747"/>
<evidence type="ECO:0000256" key="2">
    <source>
        <dbReference type="SAM" id="Phobius"/>
    </source>
</evidence>
<protein>
    <submittedName>
        <fullName evidence="3">Uncharacterized protein</fullName>
    </submittedName>
</protein>
<evidence type="ECO:0000313" key="4">
    <source>
        <dbReference type="Proteomes" id="UP000297700"/>
    </source>
</evidence>
<comment type="caution">
    <text evidence="3">The sequence shown here is derived from an EMBL/GenBank/DDBJ whole genome shotgun (WGS) entry which is preliminary data.</text>
</comment>
<keyword evidence="2" id="KW-0472">Membrane</keyword>
<gene>
    <name evidence="3" type="ORF">E4K64_16550</name>
</gene>
<organism evidence="3 4">
    <name type="scientific">Bradyrhizobium frederickii</name>
    <dbReference type="NCBI Taxonomy" id="2560054"/>
    <lineage>
        <taxon>Bacteria</taxon>
        <taxon>Pseudomonadati</taxon>
        <taxon>Pseudomonadota</taxon>
        <taxon>Alphaproteobacteria</taxon>
        <taxon>Hyphomicrobiales</taxon>
        <taxon>Nitrobacteraceae</taxon>
        <taxon>Bradyrhizobium</taxon>
    </lineage>
</organism>
<dbReference type="Proteomes" id="UP000297700">
    <property type="component" value="Unassembled WGS sequence"/>
</dbReference>